<evidence type="ECO:0000313" key="2">
    <source>
        <dbReference type="Proteomes" id="UP000887116"/>
    </source>
</evidence>
<dbReference type="EMBL" id="BMAO01033535">
    <property type="protein sequence ID" value="GFQ90286.1"/>
    <property type="molecule type" value="Genomic_DNA"/>
</dbReference>
<sequence length="73" mass="8285">MKRFVTKPTVFHKWNFIEEEKGKCTGNVTSMLFLASEGSKTLEGLHELCSDFILPLFVLLSFGTCPICDYMFG</sequence>
<reference evidence="1" key="1">
    <citation type="submission" date="2020-07" db="EMBL/GenBank/DDBJ databases">
        <title>Multicomponent nature underlies the extraordinary mechanical properties of spider dragline silk.</title>
        <authorList>
            <person name="Kono N."/>
            <person name="Nakamura H."/>
            <person name="Mori M."/>
            <person name="Yoshida Y."/>
            <person name="Ohtoshi R."/>
            <person name="Malay A.D."/>
            <person name="Moran D.A.P."/>
            <person name="Tomita M."/>
            <person name="Numata K."/>
            <person name="Arakawa K."/>
        </authorList>
    </citation>
    <scope>NUCLEOTIDE SEQUENCE</scope>
</reference>
<gene>
    <name evidence="1" type="ORF">TNCT_331711</name>
</gene>
<dbReference type="AlphaFoldDB" id="A0A8X6KZV6"/>
<dbReference type="Proteomes" id="UP000887116">
    <property type="component" value="Unassembled WGS sequence"/>
</dbReference>
<evidence type="ECO:0000313" key="1">
    <source>
        <dbReference type="EMBL" id="GFQ90286.1"/>
    </source>
</evidence>
<organism evidence="1 2">
    <name type="scientific">Trichonephila clavata</name>
    <name type="common">Joro spider</name>
    <name type="synonym">Nephila clavata</name>
    <dbReference type="NCBI Taxonomy" id="2740835"/>
    <lineage>
        <taxon>Eukaryota</taxon>
        <taxon>Metazoa</taxon>
        <taxon>Ecdysozoa</taxon>
        <taxon>Arthropoda</taxon>
        <taxon>Chelicerata</taxon>
        <taxon>Arachnida</taxon>
        <taxon>Araneae</taxon>
        <taxon>Araneomorphae</taxon>
        <taxon>Entelegynae</taxon>
        <taxon>Araneoidea</taxon>
        <taxon>Nephilidae</taxon>
        <taxon>Trichonephila</taxon>
    </lineage>
</organism>
<name>A0A8X6KZV6_TRICU</name>
<protein>
    <submittedName>
        <fullName evidence="1">Uncharacterized protein</fullName>
    </submittedName>
</protein>
<keyword evidence="2" id="KW-1185">Reference proteome</keyword>
<proteinExistence type="predicted"/>
<accession>A0A8X6KZV6</accession>
<comment type="caution">
    <text evidence="1">The sequence shown here is derived from an EMBL/GenBank/DDBJ whole genome shotgun (WGS) entry which is preliminary data.</text>
</comment>